<evidence type="ECO:0000313" key="1">
    <source>
        <dbReference type="EMBL" id="OQX35743.1"/>
    </source>
</evidence>
<dbReference type="Pfam" id="PF06258">
    <property type="entry name" value="Mito_fiss_Elm1"/>
    <property type="match status" value="1"/>
</dbReference>
<evidence type="ECO:0000313" key="4">
    <source>
        <dbReference type="Proteomes" id="UP000250928"/>
    </source>
</evidence>
<name>A0A657PNP4_9GAMM</name>
<gene>
    <name evidence="1" type="ORF">B0D84_02125</name>
    <name evidence="2" type="ORF">C3L24_07650</name>
</gene>
<comment type="caution">
    <text evidence="1">The sequence shown here is derived from an EMBL/GenBank/DDBJ whole genome shotgun (WGS) entry which is preliminary data.</text>
</comment>
<organism evidence="1 3">
    <name type="scientific">Candidatus Sedimenticola endophacoides</name>
    <dbReference type="NCBI Taxonomy" id="2548426"/>
    <lineage>
        <taxon>Bacteria</taxon>
        <taxon>Pseudomonadati</taxon>
        <taxon>Pseudomonadota</taxon>
        <taxon>Gammaproteobacteria</taxon>
        <taxon>Chromatiales</taxon>
        <taxon>Sedimenticolaceae</taxon>
        <taxon>Sedimenticola</taxon>
    </lineage>
</organism>
<sequence>MSGHTGKPLVVWRLLDGKPGHESQSLGLVQALQRRLGALEIHEIRITTGWPRTLMEWLFKRFPAAGGVPTPALLIGAGHATHLPLLAARRARGGRAVVLMRPTLPLRLYDLCVVPEHDAVERRPGVLITQGVLNPMTAQGPHREERCLVLVGGPSRHHGWDSRKLVEQIRVITGSAPQRHFTLTTSRRTPDDFWTLARAAGIANLTLVPFAQTEPGWVAHQLAEAGSAWVSADSVSMVYEALTAGVAVGILEVPVRRAGRVPSGLERLVENGSVVRYGQWLAGGMERLLRSGRFCEAERCAEWMVEQWRLGA</sequence>
<evidence type="ECO:0000313" key="2">
    <source>
        <dbReference type="EMBL" id="PUE01655.1"/>
    </source>
</evidence>
<dbReference type="EMBL" id="MUIE01000153">
    <property type="protein sequence ID" value="OQX35743.1"/>
    <property type="molecule type" value="Genomic_DNA"/>
</dbReference>
<reference evidence="2 4" key="2">
    <citation type="submission" date="2018-01" db="EMBL/GenBank/DDBJ databases">
        <title>Novel co-symbiosis in the lucinid bivalve Phacoides pectinatus.</title>
        <authorList>
            <person name="Lim S.J."/>
            <person name="Davis B.G."/>
            <person name="Gill D.E."/>
            <person name="Engel A.S."/>
            <person name="Anderson L.C."/>
            <person name="Campbell B.J."/>
        </authorList>
    </citation>
    <scope>NUCLEOTIDE SEQUENCE [LARGE SCALE GENOMIC DNA]</scope>
    <source>
        <strain evidence="2">N3_P5</strain>
    </source>
</reference>
<reference evidence="1 3" key="1">
    <citation type="submission" date="2017-02" db="EMBL/GenBank/DDBJ databases">
        <title>Novel co-symbiosis in the unique lucinid bivalve Phacoides pectinatus.</title>
        <authorList>
            <person name="Lim S.J."/>
            <person name="Davis B.G."/>
            <person name="Gill D.E."/>
            <person name="Engel A.S."/>
            <person name="Anderson L.C."/>
            <person name="Campbell B.J."/>
        </authorList>
    </citation>
    <scope>NUCLEOTIDE SEQUENCE [LARGE SCALE GENOMIC DNA]</scope>
    <source>
        <strain evidence="1">LUC13016_P6</strain>
    </source>
</reference>
<dbReference type="InterPro" id="IPR009367">
    <property type="entry name" value="Elm1-like"/>
</dbReference>
<keyword evidence="3" id="KW-1185">Reference proteome</keyword>
<dbReference type="EMBL" id="PQCO01000197">
    <property type="protein sequence ID" value="PUE01655.1"/>
    <property type="molecule type" value="Genomic_DNA"/>
</dbReference>
<dbReference type="AlphaFoldDB" id="A0A657PNP4"/>
<evidence type="ECO:0000313" key="3">
    <source>
        <dbReference type="Proteomes" id="UP000243361"/>
    </source>
</evidence>
<accession>A0A657PNP4</accession>
<dbReference type="Proteomes" id="UP000250928">
    <property type="component" value="Unassembled WGS sequence"/>
</dbReference>
<protein>
    <submittedName>
        <fullName evidence="2">Nucleoside-diphosphate sugar epimerase</fullName>
    </submittedName>
</protein>
<proteinExistence type="predicted"/>
<dbReference type="Proteomes" id="UP000243361">
    <property type="component" value="Unassembled WGS sequence"/>
</dbReference>